<organism evidence="2 3">
    <name type="scientific">Polaribacter porphyrae</name>
    <dbReference type="NCBI Taxonomy" id="1137780"/>
    <lineage>
        <taxon>Bacteria</taxon>
        <taxon>Pseudomonadati</taxon>
        <taxon>Bacteroidota</taxon>
        <taxon>Flavobacteriia</taxon>
        <taxon>Flavobacteriales</taxon>
        <taxon>Flavobacteriaceae</taxon>
    </lineage>
</organism>
<comment type="similarity">
    <text evidence="1">Belongs to the short-chain dehydrogenases/reductases (SDR) family.</text>
</comment>
<dbReference type="InterPro" id="IPR036291">
    <property type="entry name" value="NAD(P)-bd_dom_sf"/>
</dbReference>
<dbReference type="PROSITE" id="PS00061">
    <property type="entry name" value="ADH_SHORT"/>
    <property type="match status" value="1"/>
</dbReference>
<dbReference type="CDD" id="cd05233">
    <property type="entry name" value="SDR_c"/>
    <property type="match status" value="1"/>
</dbReference>
<dbReference type="EMBL" id="MSCN01000001">
    <property type="protein sequence ID" value="PQJ79593.1"/>
    <property type="molecule type" value="Genomic_DNA"/>
</dbReference>
<dbReference type="AlphaFoldDB" id="A0A2S7WPT8"/>
<dbReference type="PANTHER" id="PTHR43943">
    <property type="entry name" value="DEHYDROGENASE/REDUCTASE (SDR FAMILY) MEMBER 4"/>
    <property type="match status" value="1"/>
</dbReference>
<dbReference type="RefSeq" id="WP_105016187.1">
    <property type="nucleotide sequence ID" value="NZ_MSCN01000001.1"/>
</dbReference>
<evidence type="ECO:0000313" key="2">
    <source>
        <dbReference type="EMBL" id="PQJ79593.1"/>
    </source>
</evidence>
<evidence type="ECO:0000256" key="1">
    <source>
        <dbReference type="ARBA" id="ARBA00006484"/>
    </source>
</evidence>
<gene>
    <name evidence="2" type="ORF">BTO18_10600</name>
</gene>
<dbReference type="PANTHER" id="PTHR43943:SF2">
    <property type="entry name" value="DEHYDROGENASE_REDUCTASE 4"/>
    <property type="match status" value="1"/>
</dbReference>
<evidence type="ECO:0000313" key="3">
    <source>
        <dbReference type="Proteomes" id="UP000238882"/>
    </source>
</evidence>
<dbReference type="Pfam" id="PF13561">
    <property type="entry name" value="adh_short_C2"/>
    <property type="match status" value="1"/>
</dbReference>
<dbReference type="Proteomes" id="UP000238882">
    <property type="component" value="Unassembled WGS sequence"/>
</dbReference>
<sequence>MTHISDQFSLENKVAIVTGSSKGIGKAIAKGLAQKGAQVIISSRNQEACDEIAKEFTDEGLKAVGISCHIGAANQRKNLVDKTIEAFGRIDILVNNAAINPVFGPIEDVDPAIFDKIIDVNVKAPWSLSNLVLPHFQVNKKGSIINIASVEALTPGFGLGLYSTSKAAILMLTKNQAKEWGRYGVKANAICPGLIKTKFSAALWTNEKMLNKLEKSIPSGRMGMPEEMVGLACLLASDAGNYMTGGVYTADGGYMIAG</sequence>
<dbReference type="PRINTS" id="PR00081">
    <property type="entry name" value="GDHRDH"/>
</dbReference>
<comment type="caution">
    <text evidence="2">The sequence shown here is derived from an EMBL/GenBank/DDBJ whole genome shotgun (WGS) entry which is preliminary data.</text>
</comment>
<dbReference type="InterPro" id="IPR020904">
    <property type="entry name" value="Sc_DH/Rdtase_CS"/>
</dbReference>
<dbReference type="FunFam" id="3.40.50.720:FF:000084">
    <property type="entry name" value="Short-chain dehydrogenase reductase"/>
    <property type="match status" value="1"/>
</dbReference>
<dbReference type="OrthoDB" id="9804104at2"/>
<dbReference type="Gene3D" id="3.40.50.720">
    <property type="entry name" value="NAD(P)-binding Rossmann-like Domain"/>
    <property type="match status" value="1"/>
</dbReference>
<dbReference type="InterPro" id="IPR002347">
    <property type="entry name" value="SDR_fam"/>
</dbReference>
<keyword evidence="3" id="KW-1185">Reference proteome</keyword>
<dbReference type="NCBIfam" id="NF005559">
    <property type="entry name" value="PRK07231.1"/>
    <property type="match status" value="1"/>
</dbReference>
<reference evidence="2 3" key="1">
    <citation type="submission" date="2016-12" db="EMBL/GenBank/DDBJ databases">
        <title>Trade-off between light-utilization and light-protection in marine flavobacteria.</title>
        <authorList>
            <person name="Kumagai Y."/>
            <person name="Yoshizawa S."/>
            <person name="Kogure K."/>
            <person name="Iwasaki W."/>
        </authorList>
    </citation>
    <scope>NUCLEOTIDE SEQUENCE [LARGE SCALE GENOMIC DNA]</scope>
    <source>
        <strain evidence="2 3">NBRC 108759</strain>
    </source>
</reference>
<dbReference type="SUPFAM" id="SSF51735">
    <property type="entry name" value="NAD(P)-binding Rossmann-fold domains"/>
    <property type="match status" value="1"/>
</dbReference>
<accession>A0A2S7WPT8</accession>
<proteinExistence type="inferred from homology"/>
<dbReference type="PRINTS" id="PR00080">
    <property type="entry name" value="SDRFAMILY"/>
</dbReference>
<name>A0A2S7WPT8_9FLAO</name>
<protein>
    <submittedName>
        <fullName evidence="2">Short-chain dehydrogenase</fullName>
    </submittedName>
</protein>